<reference evidence="1" key="1">
    <citation type="submission" date="2021-01" db="EMBL/GenBank/DDBJ databases">
        <title>Whole genome shotgun sequence of Sinosporangium siamense NBRC 109515.</title>
        <authorList>
            <person name="Komaki H."/>
            <person name="Tamura T."/>
        </authorList>
    </citation>
    <scope>NUCLEOTIDE SEQUENCE</scope>
    <source>
        <strain evidence="1">NBRC 109515</strain>
    </source>
</reference>
<evidence type="ECO:0000313" key="1">
    <source>
        <dbReference type="EMBL" id="GII94967.1"/>
    </source>
</evidence>
<evidence type="ECO:0000313" key="2">
    <source>
        <dbReference type="Proteomes" id="UP000606172"/>
    </source>
</evidence>
<keyword evidence="2" id="KW-1185">Reference proteome</keyword>
<protein>
    <submittedName>
        <fullName evidence="1">Uncharacterized protein</fullName>
    </submittedName>
</protein>
<name>A0A919VA30_9ACTN</name>
<proteinExistence type="predicted"/>
<sequence length="60" mass="6571">MDRCSGGGRRVTTDRIEAALGTAILLAEHLGYKELVRDVELQLHRHNLTIPGDQSAADTE</sequence>
<dbReference type="Proteomes" id="UP000606172">
    <property type="component" value="Unassembled WGS sequence"/>
</dbReference>
<dbReference type="EMBL" id="BOOW01000032">
    <property type="protein sequence ID" value="GII94967.1"/>
    <property type="molecule type" value="Genomic_DNA"/>
</dbReference>
<organism evidence="1 2">
    <name type="scientific">Sinosporangium siamense</name>
    <dbReference type="NCBI Taxonomy" id="1367973"/>
    <lineage>
        <taxon>Bacteria</taxon>
        <taxon>Bacillati</taxon>
        <taxon>Actinomycetota</taxon>
        <taxon>Actinomycetes</taxon>
        <taxon>Streptosporangiales</taxon>
        <taxon>Streptosporangiaceae</taxon>
        <taxon>Sinosporangium</taxon>
    </lineage>
</organism>
<gene>
    <name evidence="1" type="ORF">Ssi02_51980</name>
</gene>
<comment type="caution">
    <text evidence="1">The sequence shown here is derived from an EMBL/GenBank/DDBJ whole genome shotgun (WGS) entry which is preliminary data.</text>
</comment>
<accession>A0A919VA30</accession>
<dbReference type="AlphaFoldDB" id="A0A919VA30"/>